<sequence length="77" mass="9273">MKTVNEVAQLADDMRKCKTHEELDKFVEEKISPIVKELGEFVDFLRYEYRGIKLLIRYNNINYMDILNTEGKKRMKE</sequence>
<accession>A0A6H1ZY53</accession>
<protein>
    <submittedName>
        <fullName evidence="1">Uncharacterized protein</fullName>
    </submittedName>
</protein>
<name>A0A6H1ZY53_9ZZZZ</name>
<dbReference type="EMBL" id="MT144324">
    <property type="protein sequence ID" value="QJA52247.1"/>
    <property type="molecule type" value="Genomic_DNA"/>
</dbReference>
<reference evidence="1" key="1">
    <citation type="submission" date="2020-03" db="EMBL/GenBank/DDBJ databases">
        <title>The deep terrestrial virosphere.</title>
        <authorList>
            <person name="Holmfeldt K."/>
            <person name="Nilsson E."/>
            <person name="Simone D."/>
            <person name="Lopez-Fernandez M."/>
            <person name="Wu X."/>
            <person name="de Brujin I."/>
            <person name="Lundin D."/>
            <person name="Andersson A."/>
            <person name="Bertilsson S."/>
            <person name="Dopson M."/>
        </authorList>
    </citation>
    <scope>NUCLEOTIDE SEQUENCE</scope>
    <source>
        <strain evidence="1">TM448A02554</strain>
    </source>
</reference>
<evidence type="ECO:0000313" key="1">
    <source>
        <dbReference type="EMBL" id="QJA52247.1"/>
    </source>
</evidence>
<proteinExistence type="predicted"/>
<dbReference type="AlphaFoldDB" id="A0A6H1ZY53"/>
<gene>
    <name evidence="1" type="ORF">TM448A02554_0016</name>
</gene>
<organism evidence="1">
    <name type="scientific">viral metagenome</name>
    <dbReference type="NCBI Taxonomy" id="1070528"/>
    <lineage>
        <taxon>unclassified sequences</taxon>
        <taxon>metagenomes</taxon>
        <taxon>organismal metagenomes</taxon>
    </lineage>
</organism>